<dbReference type="PANTHER" id="PTHR42794">
    <property type="entry name" value="HEMIN IMPORT ATP-BINDING PROTEIN HMUV"/>
    <property type="match status" value="1"/>
</dbReference>
<dbReference type="GO" id="GO:0016887">
    <property type="term" value="F:ATP hydrolysis activity"/>
    <property type="evidence" value="ECO:0007669"/>
    <property type="project" value="InterPro"/>
</dbReference>
<dbReference type="InterPro" id="IPR027417">
    <property type="entry name" value="P-loop_NTPase"/>
</dbReference>
<keyword evidence="4" id="KW-1278">Translocase</keyword>
<dbReference type="EMBL" id="CP066167">
    <property type="protein sequence ID" value="QQD17065.1"/>
    <property type="molecule type" value="Genomic_DNA"/>
</dbReference>
<dbReference type="Proteomes" id="UP000596063">
    <property type="component" value="Chromosome"/>
</dbReference>
<reference evidence="7 8" key="1">
    <citation type="submission" date="2020-12" db="EMBL/GenBank/DDBJ databases">
        <authorList>
            <person name="Shan Y."/>
        </authorList>
    </citation>
    <scope>NUCLEOTIDE SEQUENCE [LARGE SCALE GENOMIC DNA]</scope>
    <source>
        <strain evidence="8">csc3.9</strain>
    </source>
</reference>
<dbReference type="PROSITE" id="PS00211">
    <property type="entry name" value="ABC_TRANSPORTER_1"/>
    <property type="match status" value="1"/>
</dbReference>
<organism evidence="7 8">
    <name type="scientific">Spongiibacter nanhainus</name>
    <dbReference type="NCBI Taxonomy" id="2794344"/>
    <lineage>
        <taxon>Bacteria</taxon>
        <taxon>Pseudomonadati</taxon>
        <taxon>Pseudomonadota</taxon>
        <taxon>Gammaproteobacteria</taxon>
        <taxon>Cellvibrionales</taxon>
        <taxon>Spongiibacteraceae</taxon>
        <taxon>Spongiibacter</taxon>
    </lineage>
</organism>
<keyword evidence="2" id="KW-0547">Nucleotide-binding</keyword>
<dbReference type="PROSITE" id="PS50893">
    <property type="entry name" value="ABC_TRANSPORTER_2"/>
    <property type="match status" value="1"/>
</dbReference>
<dbReference type="AlphaFoldDB" id="A0A7T4QYD1"/>
<evidence type="ECO:0000256" key="1">
    <source>
        <dbReference type="ARBA" id="ARBA00022448"/>
    </source>
</evidence>
<evidence type="ECO:0000256" key="4">
    <source>
        <dbReference type="ARBA" id="ARBA00022967"/>
    </source>
</evidence>
<dbReference type="SMART" id="SM00382">
    <property type="entry name" value="AAA"/>
    <property type="match status" value="1"/>
</dbReference>
<dbReference type="InterPro" id="IPR003593">
    <property type="entry name" value="AAA+_ATPase"/>
</dbReference>
<dbReference type="InterPro" id="IPR003439">
    <property type="entry name" value="ABC_transporter-like_ATP-bd"/>
</dbReference>
<evidence type="ECO:0000259" key="6">
    <source>
        <dbReference type="PROSITE" id="PS50893"/>
    </source>
</evidence>
<name>A0A7T4QYD1_9GAMM</name>
<dbReference type="Pfam" id="PF00005">
    <property type="entry name" value="ABC_tran"/>
    <property type="match status" value="1"/>
</dbReference>
<evidence type="ECO:0000256" key="3">
    <source>
        <dbReference type="ARBA" id="ARBA00022840"/>
    </source>
</evidence>
<dbReference type="Gene3D" id="3.40.50.300">
    <property type="entry name" value="P-loop containing nucleotide triphosphate hydrolases"/>
    <property type="match status" value="1"/>
</dbReference>
<dbReference type="PANTHER" id="PTHR42794:SF1">
    <property type="entry name" value="HEMIN IMPORT ATP-BINDING PROTEIN HMUV"/>
    <property type="match status" value="1"/>
</dbReference>
<dbReference type="RefSeq" id="WP_198568567.1">
    <property type="nucleotide sequence ID" value="NZ_CP066167.1"/>
</dbReference>
<evidence type="ECO:0000256" key="5">
    <source>
        <dbReference type="ARBA" id="ARBA00037066"/>
    </source>
</evidence>
<evidence type="ECO:0000313" key="7">
    <source>
        <dbReference type="EMBL" id="QQD17065.1"/>
    </source>
</evidence>
<accession>A0A7T4QYD1</accession>
<comment type="function">
    <text evidence="5">Part of the ABC transporter complex HmuTUV involved in hemin import. Responsible for energy coupling to the transport system.</text>
</comment>
<dbReference type="GO" id="GO:0005524">
    <property type="term" value="F:ATP binding"/>
    <property type="evidence" value="ECO:0007669"/>
    <property type="project" value="UniProtKB-KW"/>
</dbReference>
<keyword evidence="3 7" id="KW-0067">ATP-binding</keyword>
<dbReference type="KEGG" id="snan:I6N98_11870"/>
<keyword evidence="1" id="KW-0813">Transport</keyword>
<keyword evidence="8" id="KW-1185">Reference proteome</keyword>
<dbReference type="CDD" id="cd03214">
    <property type="entry name" value="ABC_Iron-Siderophores_B12_Hemin"/>
    <property type="match status" value="1"/>
</dbReference>
<feature type="domain" description="ABC transporter" evidence="6">
    <location>
        <begin position="4"/>
        <end position="239"/>
    </location>
</feature>
<evidence type="ECO:0000256" key="2">
    <source>
        <dbReference type="ARBA" id="ARBA00022741"/>
    </source>
</evidence>
<proteinExistence type="predicted"/>
<evidence type="ECO:0000313" key="8">
    <source>
        <dbReference type="Proteomes" id="UP000596063"/>
    </source>
</evidence>
<protein>
    <submittedName>
        <fullName evidence="7">ABC transporter ATP-binding protein</fullName>
    </submittedName>
</protein>
<dbReference type="InterPro" id="IPR017871">
    <property type="entry name" value="ABC_transporter-like_CS"/>
</dbReference>
<dbReference type="SUPFAM" id="SSF52540">
    <property type="entry name" value="P-loop containing nucleoside triphosphate hydrolases"/>
    <property type="match status" value="1"/>
</dbReference>
<sequence>MTTLRAEDVVIDIPGRAPGTPLSFSVTPGEIWGILGPNGAGKTTLLHTLSGLRPPRSGDVHLNQRSLTKLRRRQIAQQLAMVFQERNDGFPGTVLETVMIGRHPFLSPWDVETVEDLDLAQQALHEVELAGMEHRLVNTLSGGERQRLAIATALCQTPQVLLADEPSNHLDLHHQVKVMDILRQQAANGCAIVLCLHDLNLAARCCDKLLLLYPSGEACWGDAATMLVPNALEKLYNTPLIAAEVDGQPVFLPRDINTLTK</sequence>
<gene>
    <name evidence="7" type="ORF">I6N98_11870</name>
</gene>